<dbReference type="EMBL" id="OV651815">
    <property type="protein sequence ID" value="CAH1108729.1"/>
    <property type="molecule type" value="Genomic_DNA"/>
</dbReference>
<dbReference type="OrthoDB" id="6781249at2759"/>
<protein>
    <recommendedName>
        <fullName evidence="3">Tesmin/TSO1-like CXC domain-containing protein</fullName>
    </recommendedName>
</protein>
<organism evidence="1 2">
    <name type="scientific">Psylliodes chrysocephalus</name>
    <dbReference type="NCBI Taxonomy" id="3402493"/>
    <lineage>
        <taxon>Eukaryota</taxon>
        <taxon>Metazoa</taxon>
        <taxon>Ecdysozoa</taxon>
        <taxon>Arthropoda</taxon>
        <taxon>Hexapoda</taxon>
        <taxon>Insecta</taxon>
        <taxon>Pterygota</taxon>
        <taxon>Neoptera</taxon>
        <taxon>Endopterygota</taxon>
        <taxon>Coleoptera</taxon>
        <taxon>Polyphaga</taxon>
        <taxon>Cucujiformia</taxon>
        <taxon>Chrysomeloidea</taxon>
        <taxon>Chrysomelidae</taxon>
        <taxon>Galerucinae</taxon>
        <taxon>Alticini</taxon>
        <taxon>Psylliodes</taxon>
    </lineage>
</organism>
<reference evidence="1" key="1">
    <citation type="submission" date="2022-01" db="EMBL/GenBank/DDBJ databases">
        <authorList>
            <person name="King R."/>
        </authorList>
    </citation>
    <scope>NUCLEOTIDE SEQUENCE</scope>
</reference>
<evidence type="ECO:0000313" key="2">
    <source>
        <dbReference type="Proteomes" id="UP001153636"/>
    </source>
</evidence>
<dbReference type="Proteomes" id="UP001153636">
    <property type="component" value="Chromosome 3"/>
</dbReference>
<evidence type="ECO:0000313" key="1">
    <source>
        <dbReference type="EMBL" id="CAH1108729.1"/>
    </source>
</evidence>
<gene>
    <name evidence="1" type="ORF">PSYICH_LOCUS8741</name>
</gene>
<keyword evidence="2" id="KW-1185">Reference proteome</keyword>
<evidence type="ECO:0008006" key="3">
    <source>
        <dbReference type="Google" id="ProtNLM"/>
    </source>
</evidence>
<proteinExistence type="predicted"/>
<sequence>MQDWLHGDQLTMDPTEWGWRKEGDILVPVEMTQKPAPKNNMELIFCGCAEDCKLLSSSCRKHGLPCSLACKICVGSTCNNTERYSVANVIAAEREALDEEDVLLMNTSVNDEENEQTSDVLLDEEFNI</sequence>
<dbReference type="AlphaFoldDB" id="A0A9P0D1C9"/>
<name>A0A9P0D1C9_9CUCU</name>
<accession>A0A9P0D1C9</accession>